<accession>K0T5F2</accession>
<feature type="transmembrane region" description="Helical" evidence="1">
    <location>
        <begin position="72"/>
        <end position="101"/>
    </location>
</feature>
<reference evidence="2 3" key="1">
    <citation type="journal article" date="2012" name="Genome Biol.">
        <title>Genome and low-iron response of an oceanic diatom adapted to chronic iron limitation.</title>
        <authorList>
            <person name="Lommer M."/>
            <person name="Specht M."/>
            <person name="Roy A.S."/>
            <person name="Kraemer L."/>
            <person name="Andreson R."/>
            <person name="Gutowska M.A."/>
            <person name="Wolf J."/>
            <person name="Bergner S.V."/>
            <person name="Schilhabel M.B."/>
            <person name="Klostermeier U.C."/>
            <person name="Beiko R.G."/>
            <person name="Rosenstiel P."/>
            <person name="Hippler M."/>
            <person name="Laroche J."/>
        </authorList>
    </citation>
    <scope>NUCLEOTIDE SEQUENCE [LARGE SCALE GENOMIC DNA]</scope>
    <source>
        <strain evidence="2 3">CCMP1005</strain>
    </source>
</reference>
<dbReference type="Proteomes" id="UP000266841">
    <property type="component" value="Unassembled WGS sequence"/>
</dbReference>
<keyword evidence="1" id="KW-0472">Membrane</keyword>
<keyword evidence="1" id="KW-0812">Transmembrane</keyword>
<dbReference type="EMBL" id="AGNL01015638">
    <property type="protein sequence ID" value="EJK65612.1"/>
    <property type="molecule type" value="Genomic_DNA"/>
</dbReference>
<evidence type="ECO:0000256" key="1">
    <source>
        <dbReference type="SAM" id="Phobius"/>
    </source>
</evidence>
<name>K0T5F2_THAOC</name>
<feature type="transmembrane region" description="Helical" evidence="1">
    <location>
        <begin position="25"/>
        <end position="51"/>
    </location>
</feature>
<evidence type="ECO:0000313" key="3">
    <source>
        <dbReference type="Proteomes" id="UP000266841"/>
    </source>
</evidence>
<protein>
    <submittedName>
        <fullName evidence="2">Uncharacterized protein</fullName>
    </submittedName>
</protein>
<gene>
    <name evidence="2" type="ORF">THAOC_13509</name>
</gene>
<comment type="caution">
    <text evidence="2">The sequence shown here is derived from an EMBL/GenBank/DDBJ whole genome shotgun (WGS) entry which is preliminary data.</text>
</comment>
<keyword evidence="1" id="KW-1133">Transmembrane helix</keyword>
<feature type="non-terminal residue" evidence="2">
    <location>
        <position position="102"/>
    </location>
</feature>
<proteinExistence type="predicted"/>
<evidence type="ECO:0000313" key="2">
    <source>
        <dbReference type="EMBL" id="EJK65612.1"/>
    </source>
</evidence>
<dbReference type="AlphaFoldDB" id="K0T5F2"/>
<organism evidence="2 3">
    <name type="scientific">Thalassiosira oceanica</name>
    <name type="common">Marine diatom</name>
    <dbReference type="NCBI Taxonomy" id="159749"/>
    <lineage>
        <taxon>Eukaryota</taxon>
        <taxon>Sar</taxon>
        <taxon>Stramenopiles</taxon>
        <taxon>Ochrophyta</taxon>
        <taxon>Bacillariophyta</taxon>
        <taxon>Coscinodiscophyceae</taxon>
        <taxon>Thalassiosirophycidae</taxon>
        <taxon>Thalassiosirales</taxon>
        <taxon>Thalassiosiraceae</taxon>
        <taxon>Thalassiosira</taxon>
    </lineage>
</organism>
<sequence>MSSLASRSVGLPTIVGRFILAETSWILLVSWLTIAIMLPLFQAIIMVAKAVPDIRDWRGKAADIRVDWRRTILLFGFDVKLGVVAMLILVPYVLAVGLGFWS</sequence>
<keyword evidence="3" id="KW-1185">Reference proteome</keyword>